<evidence type="ECO:0000256" key="1">
    <source>
        <dbReference type="SAM" id="Phobius"/>
    </source>
</evidence>
<reference evidence="2 3" key="1">
    <citation type="journal article" date="2020" name="ISME J.">
        <title>Comparative genomics reveals insights into cyanobacterial evolution and habitat adaptation.</title>
        <authorList>
            <person name="Chen M.Y."/>
            <person name="Teng W.K."/>
            <person name="Zhao L."/>
            <person name="Hu C.X."/>
            <person name="Zhou Y.K."/>
            <person name="Han B.P."/>
            <person name="Song L.R."/>
            <person name="Shu W.S."/>
        </authorList>
    </citation>
    <scope>NUCLEOTIDE SEQUENCE [LARGE SCALE GENOMIC DNA]</scope>
    <source>
        <strain evidence="2 3">FACHB-288</strain>
    </source>
</reference>
<feature type="transmembrane region" description="Helical" evidence="1">
    <location>
        <begin position="115"/>
        <end position="136"/>
    </location>
</feature>
<sequence>MFKSLAYQNWLFSDASRQSRSFSSAGGKTVMWRYIFLALKHLLSTGLSIVAVFVSGLACAATREALRGKNYSDVGVPMYENDGIATLVGLLVFLIILFGFLYVLQRTLSQNLQWLPYLVAIITCIFASPFLLIAVFW</sequence>
<evidence type="ECO:0000313" key="3">
    <source>
        <dbReference type="Proteomes" id="UP000658514"/>
    </source>
</evidence>
<organism evidence="2 3">
    <name type="scientific">Calothrix parietina FACHB-288</name>
    <dbReference type="NCBI Taxonomy" id="2692896"/>
    <lineage>
        <taxon>Bacteria</taxon>
        <taxon>Bacillati</taxon>
        <taxon>Cyanobacteriota</taxon>
        <taxon>Cyanophyceae</taxon>
        <taxon>Nostocales</taxon>
        <taxon>Calotrichaceae</taxon>
        <taxon>Calothrix</taxon>
    </lineage>
</organism>
<accession>A0ABR8AJD1</accession>
<dbReference type="EMBL" id="JACJQH010000069">
    <property type="protein sequence ID" value="MBD2199854.1"/>
    <property type="molecule type" value="Genomic_DNA"/>
</dbReference>
<name>A0ABR8AJD1_9CYAN</name>
<keyword evidence="1" id="KW-0472">Membrane</keyword>
<dbReference type="Proteomes" id="UP000658514">
    <property type="component" value="Unassembled WGS sequence"/>
</dbReference>
<comment type="caution">
    <text evidence="2">The sequence shown here is derived from an EMBL/GenBank/DDBJ whole genome shotgun (WGS) entry which is preliminary data.</text>
</comment>
<keyword evidence="1" id="KW-0812">Transmembrane</keyword>
<evidence type="ECO:0000313" key="2">
    <source>
        <dbReference type="EMBL" id="MBD2199854.1"/>
    </source>
</evidence>
<gene>
    <name evidence="2" type="ORF">H6G24_31010</name>
</gene>
<keyword evidence="3" id="KW-1185">Reference proteome</keyword>
<feature type="transmembrane region" description="Helical" evidence="1">
    <location>
        <begin position="84"/>
        <end position="103"/>
    </location>
</feature>
<keyword evidence="1" id="KW-1133">Transmembrane helix</keyword>
<proteinExistence type="predicted"/>
<dbReference type="RefSeq" id="WP_190549699.1">
    <property type="nucleotide sequence ID" value="NZ_CAWPNO010000105.1"/>
</dbReference>
<protein>
    <submittedName>
        <fullName evidence="2">Uncharacterized protein</fullName>
    </submittedName>
</protein>